<reference evidence="3" key="1">
    <citation type="submission" date="2016-08" db="EMBL/GenBank/DDBJ databases">
        <authorList>
            <person name="Yan J."/>
        </authorList>
    </citation>
    <scope>NUCLEOTIDE SEQUENCE</scope>
    <source>
        <strain evidence="3">CSS-01s</strain>
    </source>
</reference>
<feature type="compositionally biased region" description="Low complexity" evidence="1">
    <location>
        <begin position="440"/>
        <end position="455"/>
    </location>
</feature>
<feature type="domain" description="DUF7918" evidence="2">
    <location>
        <begin position="22"/>
        <end position="237"/>
    </location>
</feature>
<dbReference type="EMBL" id="MDYX01000024">
    <property type="protein sequence ID" value="KAF9629669.1"/>
    <property type="molecule type" value="Genomic_DNA"/>
</dbReference>
<evidence type="ECO:0000313" key="4">
    <source>
        <dbReference type="Proteomes" id="UP000627934"/>
    </source>
</evidence>
<evidence type="ECO:0000256" key="1">
    <source>
        <dbReference type="SAM" id="MobiDB-lite"/>
    </source>
</evidence>
<sequence length="583" mass="64343">MLNDNIEVFLRRVGPRPTRYLEYVRPGHEQKFLSQDMQCYVAATSEERFQIHVRLHHGFRYFTATCLEIRLWLDAHDEPDVYLRRKVHVPVNGLKYVDFVLKDFAVQVGDHWENGDLCFGEVQIDGDKEKRYRKADLMDRSRKLGTIRVSVQRGRQDADGVGQDEPESLALDGKITSTDHLNGISHYVKTVNNRVIDALDSDKSTLFKRVAGHHGDRFNFEFRYRHRTELQRLGMIDENGRPIVTISNNEDEDELPIAPSRRVFTHTNPRNLPSPALASSPPPLSTALRPYLPSQHTFSSSPLSGHSTKRVNIPAASHQHKKRRLLPAASSSRNQSTSPLPAYPPAKSRNAESPIDLTRSISPASSSPAKTSPASAFSSPRPSPSSSSLSSSKQLQSTQHRPLARQPTRFPTATTPSTRVLPTTAGVPGPTSTLPTARLPASSPASVVTPSVSPPRTDEVPFTTFMAGVQAAGNNSADTNSGVGGRSDPPAASPGGDGDGDGDGHDDGMSEAELQLELRRMEMQQRAFELEKKQLEMQQRQMEYEIRLERMKRARRQGQDPGAQSGDGGSDDGASAWDGPEEV</sequence>
<evidence type="ECO:0000259" key="2">
    <source>
        <dbReference type="Pfam" id="PF25534"/>
    </source>
</evidence>
<dbReference type="Proteomes" id="UP000627934">
    <property type="component" value="Unassembled WGS sequence"/>
</dbReference>
<feature type="compositionally biased region" description="Polar residues" evidence="1">
    <location>
        <begin position="329"/>
        <end position="339"/>
    </location>
</feature>
<gene>
    <name evidence="3" type="ORF">BFW01_g10872</name>
</gene>
<protein>
    <recommendedName>
        <fullName evidence="2">DUF7918 domain-containing protein</fullName>
    </recommendedName>
</protein>
<feature type="compositionally biased region" description="Low complexity" evidence="1">
    <location>
        <begin position="360"/>
        <end position="392"/>
    </location>
</feature>
<feature type="region of interest" description="Disordered" evidence="1">
    <location>
        <begin position="264"/>
        <end position="520"/>
    </location>
</feature>
<evidence type="ECO:0000313" key="3">
    <source>
        <dbReference type="EMBL" id="KAF9629669.1"/>
    </source>
</evidence>
<feature type="compositionally biased region" description="Polar residues" evidence="1">
    <location>
        <begin position="409"/>
        <end position="421"/>
    </location>
</feature>
<feature type="compositionally biased region" description="Polar residues" evidence="1">
    <location>
        <begin position="472"/>
        <end position="481"/>
    </location>
</feature>
<feature type="compositionally biased region" description="Polar residues" evidence="1">
    <location>
        <begin position="294"/>
        <end position="306"/>
    </location>
</feature>
<dbReference type="Pfam" id="PF25534">
    <property type="entry name" value="DUF7918"/>
    <property type="match status" value="1"/>
</dbReference>
<reference evidence="3" key="2">
    <citation type="journal article" date="2018" name="DNA Res.">
        <title>Comparative genome and transcriptome analyses reveal adaptations to opportunistic infections in woody plant degrading pathogens of Botryosphaeriaceae.</title>
        <authorList>
            <person name="Yan J.Y."/>
            <person name="Zhao W.S."/>
            <person name="Chen Z."/>
            <person name="Xing Q.K."/>
            <person name="Zhang W."/>
            <person name="Chethana K.W.T."/>
            <person name="Xue M.F."/>
            <person name="Xu J.P."/>
            <person name="Phillips A.J.L."/>
            <person name="Wang Y."/>
            <person name="Liu J.H."/>
            <person name="Liu M."/>
            <person name="Zhou Y."/>
            <person name="Jayawardena R.S."/>
            <person name="Manawasinghe I.S."/>
            <person name="Huang J.B."/>
            <person name="Qiao G.H."/>
            <person name="Fu C.Y."/>
            <person name="Guo F.F."/>
            <person name="Dissanayake A.J."/>
            <person name="Peng Y.L."/>
            <person name="Hyde K.D."/>
            <person name="Li X.H."/>
        </authorList>
    </citation>
    <scope>NUCLEOTIDE SEQUENCE</scope>
    <source>
        <strain evidence="3">CSS-01s</strain>
    </source>
</reference>
<organism evidence="3 4">
    <name type="scientific">Lasiodiplodia theobromae</name>
    <dbReference type="NCBI Taxonomy" id="45133"/>
    <lineage>
        <taxon>Eukaryota</taxon>
        <taxon>Fungi</taxon>
        <taxon>Dikarya</taxon>
        <taxon>Ascomycota</taxon>
        <taxon>Pezizomycotina</taxon>
        <taxon>Dothideomycetes</taxon>
        <taxon>Dothideomycetes incertae sedis</taxon>
        <taxon>Botryosphaeriales</taxon>
        <taxon>Botryosphaeriaceae</taxon>
        <taxon>Lasiodiplodia</taxon>
    </lineage>
</organism>
<feature type="compositionally biased region" description="Low complexity" evidence="1">
    <location>
        <begin position="572"/>
        <end position="583"/>
    </location>
</feature>
<name>A0A8H7IPL0_9PEZI</name>
<dbReference type="InterPro" id="IPR057678">
    <property type="entry name" value="DUF7918"/>
</dbReference>
<dbReference type="AlphaFoldDB" id="A0A8H7IPL0"/>
<comment type="caution">
    <text evidence="3">The sequence shown here is derived from an EMBL/GenBank/DDBJ whole genome shotgun (WGS) entry which is preliminary data.</text>
</comment>
<accession>A0A8H7IPL0</accession>
<proteinExistence type="predicted"/>
<feature type="region of interest" description="Disordered" evidence="1">
    <location>
        <begin position="548"/>
        <end position="583"/>
    </location>
</feature>